<evidence type="ECO:0000313" key="5">
    <source>
        <dbReference type="Proteomes" id="UP000294853"/>
    </source>
</evidence>
<dbReference type="KEGG" id="nsn:EXE58_09050"/>
<protein>
    <recommendedName>
        <fullName evidence="3">PepSY domain-containing protein</fullName>
    </recommendedName>
</protein>
<sequence>MKIDKLRRKAVVIPTIAVLALGGVGATVWSATAQDDVTGADRDRVAAAAVEAAGGGEAVDVESSDDPGQAYEVEVRKDDGTEVDVELDEDLNVLSQEADDADDADDSDDAADDRDDATDDATPDADDRVLSEEERRSAEEAALDAVGGGTVQQVEASDDAGEAYEVDVRADDVDWDVTLDADFQVLSKTRD</sequence>
<keyword evidence="2" id="KW-0732">Signal</keyword>
<proteinExistence type="predicted"/>
<evidence type="ECO:0000259" key="3">
    <source>
        <dbReference type="Pfam" id="PF03413"/>
    </source>
</evidence>
<reference evidence="4 5" key="1">
    <citation type="submission" date="2019-03" db="EMBL/GenBank/DDBJ databases">
        <title>Three New Species of Nocardioides, Nocardioides euryhalodurans sp. nov., Nocardioides seonyuensis sp. nov. and Nocardioides eburneoflavus sp. nov. Iolated from Soil.</title>
        <authorList>
            <person name="Roh S.G."/>
            <person name="Lee C."/>
            <person name="Kim M.-K."/>
            <person name="Kim S.B."/>
        </authorList>
    </citation>
    <scope>NUCLEOTIDE SEQUENCE [LARGE SCALE GENOMIC DNA]</scope>
    <source>
        <strain evidence="4 5">MMS17-SY207-3</strain>
    </source>
</reference>
<feature type="compositionally biased region" description="Acidic residues" evidence="1">
    <location>
        <begin position="95"/>
        <end position="124"/>
    </location>
</feature>
<dbReference type="InterPro" id="IPR025711">
    <property type="entry name" value="PepSY"/>
</dbReference>
<name>A0A4P7IED3_9ACTN</name>
<dbReference type="Gene3D" id="3.30.505.20">
    <property type="match status" value="2"/>
</dbReference>
<dbReference type="OrthoDB" id="3747754at2"/>
<dbReference type="AlphaFoldDB" id="A0A4P7IED3"/>
<organism evidence="4 5">
    <name type="scientific">Nocardioides seonyuensis</name>
    <dbReference type="NCBI Taxonomy" id="2518371"/>
    <lineage>
        <taxon>Bacteria</taxon>
        <taxon>Bacillati</taxon>
        <taxon>Actinomycetota</taxon>
        <taxon>Actinomycetes</taxon>
        <taxon>Propionibacteriales</taxon>
        <taxon>Nocardioidaceae</taxon>
        <taxon>Nocardioides</taxon>
    </lineage>
</organism>
<feature type="region of interest" description="Disordered" evidence="1">
    <location>
        <begin position="95"/>
        <end position="162"/>
    </location>
</feature>
<dbReference type="EMBL" id="CP038436">
    <property type="protein sequence ID" value="QBX55585.1"/>
    <property type="molecule type" value="Genomic_DNA"/>
</dbReference>
<dbReference type="RefSeq" id="WP_135267576.1">
    <property type="nucleotide sequence ID" value="NZ_CP038436.1"/>
</dbReference>
<dbReference type="Pfam" id="PF03413">
    <property type="entry name" value="PepSY"/>
    <property type="match status" value="2"/>
</dbReference>
<keyword evidence="5" id="KW-1185">Reference proteome</keyword>
<gene>
    <name evidence="4" type="ORF">EXE58_09050</name>
</gene>
<feature type="chain" id="PRO_5020982331" description="PepSY domain-containing protein" evidence="2">
    <location>
        <begin position="34"/>
        <end position="191"/>
    </location>
</feature>
<accession>A0A4P7IED3</accession>
<evidence type="ECO:0000313" key="4">
    <source>
        <dbReference type="EMBL" id="QBX55585.1"/>
    </source>
</evidence>
<feature type="domain" description="PepSY" evidence="3">
    <location>
        <begin position="45"/>
        <end position="88"/>
    </location>
</feature>
<evidence type="ECO:0000256" key="2">
    <source>
        <dbReference type="SAM" id="SignalP"/>
    </source>
</evidence>
<evidence type="ECO:0000256" key="1">
    <source>
        <dbReference type="SAM" id="MobiDB-lite"/>
    </source>
</evidence>
<feature type="compositionally biased region" description="Basic and acidic residues" evidence="1">
    <location>
        <begin position="125"/>
        <end position="139"/>
    </location>
</feature>
<feature type="domain" description="PepSY" evidence="3">
    <location>
        <begin position="138"/>
        <end position="181"/>
    </location>
</feature>
<feature type="signal peptide" evidence="2">
    <location>
        <begin position="1"/>
        <end position="33"/>
    </location>
</feature>
<dbReference type="Proteomes" id="UP000294853">
    <property type="component" value="Chromosome"/>
</dbReference>